<accession>A0AAD7N5R5</accession>
<gene>
    <name evidence="2" type="ORF">DFH07DRAFT_963290</name>
</gene>
<dbReference type="EMBL" id="JARJLG010000102">
    <property type="protein sequence ID" value="KAJ7745592.1"/>
    <property type="molecule type" value="Genomic_DNA"/>
</dbReference>
<name>A0AAD7N5R5_9AGAR</name>
<dbReference type="AlphaFoldDB" id="A0AAD7N5R5"/>
<dbReference type="Proteomes" id="UP001215280">
    <property type="component" value="Unassembled WGS sequence"/>
</dbReference>
<feature type="region of interest" description="Disordered" evidence="1">
    <location>
        <begin position="39"/>
        <end position="70"/>
    </location>
</feature>
<feature type="compositionally biased region" description="Basic and acidic residues" evidence="1">
    <location>
        <begin position="193"/>
        <end position="212"/>
    </location>
</feature>
<feature type="region of interest" description="Disordered" evidence="1">
    <location>
        <begin position="1"/>
        <end position="22"/>
    </location>
</feature>
<evidence type="ECO:0000256" key="1">
    <source>
        <dbReference type="SAM" id="MobiDB-lite"/>
    </source>
</evidence>
<evidence type="ECO:0000313" key="3">
    <source>
        <dbReference type="Proteomes" id="UP001215280"/>
    </source>
</evidence>
<evidence type="ECO:0000313" key="2">
    <source>
        <dbReference type="EMBL" id="KAJ7745592.1"/>
    </source>
</evidence>
<protein>
    <submittedName>
        <fullName evidence="2">Uncharacterized protein</fullName>
    </submittedName>
</protein>
<reference evidence="2" key="1">
    <citation type="submission" date="2023-03" db="EMBL/GenBank/DDBJ databases">
        <title>Massive genome expansion in bonnet fungi (Mycena s.s.) driven by repeated elements and novel gene families across ecological guilds.</title>
        <authorList>
            <consortium name="Lawrence Berkeley National Laboratory"/>
            <person name="Harder C.B."/>
            <person name="Miyauchi S."/>
            <person name="Viragh M."/>
            <person name="Kuo A."/>
            <person name="Thoen E."/>
            <person name="Andreopoulos B."/>
            <person name="Lu D."/>
            <person name="Skrede I."/>
            <person name="Drula E."/>
            <person name="Henrissat B."/>
            <person name="Morin E."/>
            <person name="Kohler A."/>
            <person name="Barry K."/>
            <person name="LaButti K."/>
            <person name="Morin E."/>
            <person name="Salamov A."/>
            <person name="Lipzen A."/>
            <person name="Mereny Z."/>
            <person name="Hegedus B."/>
            <person name="Baldrian P."/>
            <person name="Stursova M."/>
            <person name="Weitz H."/>
            <person name="Taylor A."/>
            <person name="Grigoriev I.V."/>
            <person name="Nagy L.G."/>
            <person name="Martin F."/>
            <person name="Kauserud H."/>
        </authorList>
    </citation>
    <scope>NUCLEOTIDE SEQUENCE</scope>
    <source>
        <strain evidence="2">CBHHK188m</strain>
    </source>
</reference>
<keyword evidence="3" id="KW-1185">Reference proteome</keyword>
<proteinExistence type="predicted"/>
<sequence length="419" mass="44369">MLSGTPRPGKGRGLEPHPRFRHRGNIDLSASAVDGAGVDAAPAPAFTRGHDLPQARKQPLADPGSPHETRTIACLRSPHADIPSMAGPALHPLQGHPALAHREVFSVTFGTPPVFQLRIPVLGAIPARSAQDNLRIDMDGRTDRACGGTRRPRTPRSRRLFLLPSRPPPGTRVAHGGSTVVPASAPAPRPASRAHEYERHDTPFAEIRRSTDALDPPRALPSRSFIPSSPSPSDPVPARLSFHPSSLSCTASVRPRTSTSALAGLRPQITIPSTVRPPSSLTHARPCARYSTYAYTGDYTVQGQEEGYDAPVVCAGAGFVRGVARLRTRAGGEELLPIAPTNPFARSLGLAAAAPPCIGCRCVRVVPPPTLPVARASDEALFLHPPRHALRLGVRLCVAILSLCSALLVPGTSSRVTLN</sequence>
<feature type="region of interest" description="Disordered" evidence="1">
    <location>
        <begin position="160"/>
        <end position="237"/>
    </location>
</feature>
<organism evidence="2 3">
    <name type="scientific">Mycena maculata</name>
    <dbReference type="NCBI Taxonomy" id="230809"/>
    <lineage>
        <taxon>Eukaryota</taxon>
        <taxon>Fungi</taxon>
        <taxon>Dikarya</taxon>
        <taxon>Basidiomycota</taxon>
        <taxon>Agaricomycotina</taxon>
        <taxon>Agaricomycetes</taxon>
        <taxon>Agaricomycetidae</taxon>
        <taxon>Agaricales</taxon>
        <taxon>Marasmiineae</taxon>
        <taxon>Mycenaceae</taxon>
        <taxon>Mycena</taxon>
    </lineage>
</organism>
<comment type="caution">
    <text evidence="2">The sequence shown here is derived from an EMBL/GenBank/DDBJ whole genome shotgun (WGS) entry which is preliminary data.</text>
</comment>